<dbReference type="PRINTS" id="PR00176">
    <property type="entry name" value="NANEUSMPORT"/>
</dbReference>
<comment type="function">
    <text evidence="13">Unusual broad substrate spectrum amino acid:sodium cotransporter that promotes absorption of the D isomers of essential amino acids. Neutral amino acids are the preferred substrates, especially methionine and phenylalanine.</text>
</comment>
<keyword evidence="11" id="KW-0325">Glycoprotein</keyword>
<name>A0A8K0P6P8_LADFU</name>
<feature type="transmembrane region" description="Helical" evidence="17">
    <location>
        <begin position="281"/>
        <end position="301"/>
    </location>
</feature>
<keyword evidence="19" id="KW-1185">Reference proteome</keyword>
<keyword evidence="6" id="KW-0029">Amino-acid transport</keyword>
<evidence type="ECO:0000256" key="8">
    <source>
        <dbReference type="ARBA" id="ARBA00023053"/>
    </source>
</evidence>
<dbReference type="AlphaFoldDB" id="A0A8K0P6P8"/>
<dbReference type="InterPro" id="IPR037272">
    <property type="entry name" value="SNS_sf"/>
</dbReference>
<organism evidence="18 19">
    <name type="scientific">Ladona fulva</name>
    <name type="common">Scarce chaser dragonfly</name>
    <name type="synonym">Libellula fulva</name>
    <dbReference type="NCBI Taxonomy" id="123851"/>
    <lineage>
        <taxon>Eukaryota</taxon>
        <taxon>Metazoa</taxon>
        <taxon>Ecdysozoa</taxon>
        <taxon>Arthropoda</taxon>
        <taxon>Hexapoda</taxon>
        <taxon>Insecta</taxon>
        <taxon>Pterygota</taxon>
        <taxon>Palaeoptera</taxon>
        <taxon>Odonata</taxon>
        <taxon>Epiprocta</taxon>
        <taxon>Anisoptera</taxon>
        <taxon>Libelluloidea</taxon>
        <taxon>Libellulidae</taxon>
        <taxon>Ladona</taxon>
    </lineage>
</organism>
<evidence type="ECO:0000256" key="4">
    <source>
        <dbReference type="ARBA" id="ARBA00022692"/>
    </source>
</evidence>
<proteinExistence type="inferred from homology"/>
<evidence type="ECO:0000256" key="2">
    <source>
        <dbReference type="ARBA" id="ARBA00006459"/>
    </source>
</evidence>
<keyword evidence="3 15" id="KW-0813">Transport</keyword>
<dbReference type="InterPro" id="IPR000175">
    <property type="entry name" value="Na/ntran_symport"/>
</dbReference>
<evidence type="ECO:0000256" key="1">
    <source>
        <dbReference type="ARBA" id="ARBA00004141"/>
    </source>
</evidence>
<sequence length="326" mass="36071">MTKDKYEMQSVDLGLSNPGFDSSEVKQTVSSTSVNGVKVAASPQKTLDDDVEGGNGHDRQQWSNQTEFLLSCIAMSVGLGNVWRFPFTAYENGGGAFLIPYLIVLFIVGKPLYYMEMSLGQFSSKGSVKIWEVVPALKGIGYGQLLSTTCVMTYYCSLMGLTIFYFAASFQSQLPWTKCMPEWDNCFDSVQDIAIPTPNASVAEKYITENSSVTAVVPVNMSGLRSSSELYFQKYVLNEADDGIDNGIGLPEWRLLLCLLLAWIFIFLIIVRGVQSSGKAAYFMAIFPYIVLFTLLIRGVTLPGSVEGILFFIRPQWGELLNPKVN</sequence>
<comment type="similarity">
    <text evidence="2 15">Belongs to the sodium:neurotransmitter symporter (SNF) (TC 2.A.22) family.</text>
</comment>
<evidence type="ECO:0000313" key="18">
    <source>
        <dbReference type="EMBL" id="KAG8232864.1"/>
    </source>
</evidence>
<evidence type="ECO:0000256" key="3">
    <source>
        <dbReference type="ARBA" id="ARBA00022448"/>
    </source>
</evidence>
<keyword evidence="14" id="KW-0479">Metal-binding</keyword>
<accession>A0A8K0P6P8</accession>
<keyword evidence="5 15" id="KW-0769">Symport</keyword>
<evidence type="ECO:0000256" key="11">
    <source>
        <dbReference type="ARBA" id="ARBA00023180"/>
    </source>
</evidence>
<gene>
    <name evidence="18" type="ORF">J437_LFUL012480</name>
</gene>
<dbReference type="PANTHER" id="PTHR11616">
    <property type="entry name" value="SODIUM/CHLORIDE DEPENDENT TRANSPORTER"/>
    <property type="match status" value="1"/>
</dbReference>
<evidence type="ECO:0000313" key="19">
    <source>
        <dbReference type="Proteomes" id="UP000792457"/>
    </source>
</evidence>
<reference evidence="18" key="2">
    <citation type="submission" date="2017-10" db="EMBL/GenBank/DDBJ databases">
        <title>Ladona fulva Genome sequencing and assembly.</title>
        <authorList>
            <person name="Murali S."/>
            <person name="Richards S."/>
            <person name="Bandaranaike D."/>
            <person name="Bellair M."/>
            <person name="Blankenburg K."/>
            <person name="Chao H."/>
            <person name="Dinh H."/>
            <person name="Doddapaneni H."/>
            <person name="Dugan-Rocha S."/>
            <person name="Elkadiri S."/>
            <person name="Gnanaolivu R."/>
            <person name="Hernandez B."/>
            <person name="Skinner E."/>
            <person name="Javaid M."/>
            <person name="Lee S."/>
            <person name="Li M."/>
            <person name="Ming W."/>
            <person name="Munidasa M."/>
            <person name="Muniz J."/>
            <person name="Nguyen L."/>
            <person name="Hughes D."/>
            <person name="Osuji N."/>
            <person name="Pu L.-L."/>
            <person name="Puazo M."/>
            <person name="Qu C."/>
            <person name="Quiroz J."/>
            <person name="Raj R."/>
            <person name="Weissenberger G."/>
            <person name="Xin Y."/>
            <person name="Zou X."/>
            <person name="Han Y."/>
            <person name="Worley K."/>
            <person name="Muzny D."/>
            <person name="Gibbs R."/>
        </authorList>
    </citation>
    <scope>NUCLEOTIDE SEQUENCE</scope>
    <source>
        <strain evidence="18">Sampled in the wild</strain>
    </source>
</reference>
<keyword evidence="10 17" id="KW-0472">Membrane</keyword>
<feature type="binding site" evidence="14">
    <location>
        <position position="77"/>
    </location>
    <ligand>
        <name>Na(+)</name>
        <dbReference type="ChEBI" id="CHEBI:29101"/>
        <label>1</label>
    </ligand>
</feature>
<keyword evidence="9" id="KW-0406">Ion transport</keyword>
<comment type="subcellular location">
    <subcellularLocation>
        <location evidence="1">Membrane</location>
        <topology evidence="1">Multi-pass membrane protein</topology>
    </subcellularLocation>
</comment>
<evidence type="ECO:0000256" key="9">
    <source>
        <dbReference type="ARBA" id="ARBA00023065"/>
    </source>
</evidence>
<feature type="region of interest" description="Disordered" evidence="16">
    <location>
        <begin position="1"/>
        <end position="21"/>
    </location>
</feature>
<evidence type="ECO:0000256" key="12">
    <source>
        <dbReference type="ARBA" id="ARBA00023201"/>
    </source>
</evidence>
<reference evidence="18" key="1">
    <citation type="submission" date="2013-04" db="EMBL/GenBank/DDBJ databases">
        <authorList>
            <person name="Qu J."/>
            <person name="Murali S.C."/>
            <person name="Bandaranaike D."/>
            <person name="Bellair M."/>
            <person name="Blankenburg K."/>
            <person name="Chao H."/>
            <person name="Dinh H."/>
            <person name="Doddapaneni H."/>
            <person name="Downs B."/>
            <person name="Dugan-Rocha S."/>
            <person name="Elkadiri S."/>
            <person name="Gnanaolivu R.D."/>
            <person name="Hernandez B."/>
            <person name="Javaid M."/>
            <person name="Jayaseelan J.C."/>
            <person name="Lee S."/>
            <person name="Li M."/>
            <person name="Ming W."/>
            <person name="Munidasa M."/>
            <person name="Muniz J."/>
            <person name="Nguyen L."/>
            <person name="Ongeri F."/>
            <person name="Osuji N."/>
            <person name="Pu L.-L."/>
            <person name="Puazo M."/>
            <person name="Qu C."/>
            <person name="Quiroz J."/>
            <person name="Raj R."/>
            <person name="Weissenberger G."/>
            <person name="Xin Y."/>
            <person name="Zou X."/>
            <person name="Han Y."/>
            <person name="Richards S."/>
            <person name="Worley K."/>
            <person name="Muzny D."/>
            <person name="Gibbs R."/>
        </authorList>
    </citation>
    <scope>NUCLEOTIDE SEQUENCE</scope>
    <source>
        <strain evidence="18">Sampled in the wild</strain>
    </source>
</reference>
<dbReference type="PANTHER" id="PTHR11616:SF321">
    <property type="entry name" value="SODIUM-DEPENDENT NUTRIENT AMINO ACID TRANSPORTER 1-RELATED"/>
    <property type="match status" value="1"/>
</dbReference>
<dbReference type="GO" id="GO:0005886">
    <property type="term" value="C:plasma membrane"/>
    <property type="evidence" value="ECO:0007669"/>
    <property type="project" value="TreeGrafter"/>
</dbReference>
<evidence type="ECO:0000256" key="13">
    <source>
        <dbReference type="ARBA" id="ARBA00037785"/>
    </source>
</evidence>
<dbReference type="GO" id="GO:0015179">
    <property type="term" value="F:L-amino acid transmembrane transporter activity"/>
    <property type="evidence" value="ECO:0007669"/>
    <property type="project" value="TreeGrafter"/>
</dbReference>
<keyword evidence="7 17" id="KW-1133">Transmembrane helix</keyword>
<dbReference type="SUPFAM" id="SSF161070">
    <property type="entry name" value="SNF-like"/>
    <property type="match status" value="1"/>
</dbReference>
<dbReference type="PROSITE" id="PS00610">
    <property type="entry name" value="NA_NEUROTRAN_SYMP_1"/>
    <property type="match status" value="1"/>
</dbReference>
<evidence type="ECO:0000256" key="10">
    <source>
        <dbReference type="ARBA" id="ARBA00023136"/>
    </source>
</evidence>
<feature type="binding site" evidence="14">
    <location>
        <position position="81"/>
    </location>
    <ligand>
        <name>Na(+)</name>
        <dbReference type="ChEBI" id="CHEBI:29101"/>
        <label>1</label>
    </ligand>
</feature>
<evidence type="ECO:0000256" key="15">
    <source>
        <dbReference type="RuleBase" id="RU003732"/>
    </source>
</evidence>
<evidence type="ECO:0000256" key="17">
    <source>
        <dbReference type="SAM" id="Phobius"/>
    </source>
</evidence>
<dbReference type="Proteomes" id="UP000792457">
    <property type="component" value="Unassembled WGS sequence"/>
</dbReference>
<dbReference type="EMBL" id="KZ308663">
    <property type="protein sequence ID" value="KAG8232864.1"/>
    <property type="molecule type" value="Genomic_DNA"/>
</dbReference>
<feature type="transmembrane region" description="Helical" evidence="17">
    <location>
        <begin position="253"/>
        <end position="274"/>
    </location>
</feature>
<dbReference type="GO" id="GO:0046872">
    <property type="term" value="F:metal ion binding"/>
    <property type="evidence" value="ECO:0007669"/>
    <property type="project" value="UniProtKB-KW"/>
</dbReference>
<dbReference type="GO" id="GO:0089718">
    <property type="term" value="P:amino acid import across plasma membrane"/>
    <property type="evidence" value="ECO:0007669"/>
    <property type="project" value="TreeGrafter"/>
</dbReference>
<dbReference type="OrthoDB" id="6581954at2759"/>
<dbReference type="PROSITE" id="PS50267">
    <property type="entry name" value="NA_NEUROTRAN_SYMP_3"/>
    <property type="match status" value="1"/>
</dbReference>
<keyword evidence="12" id="KW-0739">Sodium transport</keyword>
<keyword evidence="4 15" id="KW-0812">Transmembrane</keyword>
<evidence type="ECO:0000256" key="5">
    <source>
        <dbReference type="ARBA" id="ARBA00022847"/>
    </source>
</evidence>
<evidence type="ECO:0000256" key="7">
    <source>
        <dbReference type="ARBA" id="ARBA00022989"/>
    </source>
</evidence>
<protein>
    <recommendedName>
        <fullName evidence="15">Transporter</fullName>
    </recommendedName>
</protein>
<dbReference type="GO" id="GO:0005283">
    <property type="term" value="F:amino acid:sodium symporter activity"/>
    <property type="evidence" value="ECO:0007669"/>
    <property type="project" value="TreeGrafter"/>
</dbReference>
<evidence type="ECO:0000256" key="14">
    <source>
        <dbReference type="PIRSR" id="PIRSR600175-1"/>
    </source>
</evidence>
<evidence type="ECO:0000256" key="6">
    <source>
        <dbReference type="ARBA" id="ARBA00022970"/>
    </source>
</evidence>
<comment type="caution">
    <text evidence="18">The sequence shown here is derived from an EMBL/GenBank/DDBJ whole genome shotgun (WGS) entry which is preliminary data.</text>
</comment>
<feature type="transmembrane region" description="Helical" evidence="17">
    <location>
        <begin position="145"/>
        <end position="168"/>
    </location>
</feature>
<dbReference type="Pfam" id="PF00209">
    <property type="entry name" value="SNF"/>
    <property type="match status" value="1"/>
</dbReference>
<feature type="transmembrane region" description="Helical" evidence="17">
    <location>
        <begin position="97"/>
        <end position="115"/>
    </location>
</feature>
<keyword evidence="8 14" id="KW-0915">Sodium</keyword>
<evidence type="ECO:0000256" key="16">
    <source>
        <dbReference type="SAM" id="MobiDB-lite"/>
    </source>
</evidence>